<keyword evidence="2" id="KW-0732">Signal</keyword>
<reference evidence="3 4" key="1">
    <citation type="submission" date="2017-05" db="EMBL/GenBank/DDBJ databases">
        <title>Complete and WGS of Bordetella genogroups.</title>
        <authorList>
            <person name="Spilker T."/>
            <person name="Lipuma J."/>
        </authorList>
    </citation>
    <scope>NUCLEOTIDE SEQUENCE [LARGE SCALE GENOMIC DNA]</scope>
    <source>
        <strain evidence="3 4">AU3139</strain>
    </source>
</reference>
<comment type="similarity">
    <text evidence="1">Belongs to the UPF0065 (bug) family.</text>
</comment>
<dbReference type="InterPro" id="IPR042100">
    <property type="entry name" value="Bug_dom1"/>
</dbReference>
<feature type="signal peptide" evidence="2">
    <location>
        <begin position="1"/>
        <end position="26"/>
    </location>
</feature>
<dbReference type="PANTHER" id="PTHR42928">
    <property type="entry name" value="TRICARBOXYLATE-BINDING PROTEIN"/>
    <property type="match status" value="1"/>
</dbReference>
<dbReference type="SUPFAM" id="SSF53850">
    <property type="entry name" value="Periplasmic binding protein-like II"/>
    <property type="match status" value="1"/>
</dbReference>
<name>A0ABX4F6L7_9BORD</name>
<dbReference type="Gene3D" id="3.40.190.10">
    <property type="entry name" value="Periplasmic binding protein-like II"/>
    <property type="match status" value="1"/>
</dbReference>
<evidence type="ECO:0000256" key="2">
    <source>
        <dbReference type="SAM" id="SignalP"/>
    </source>
</evidence>
<keyword evidence="4" id="KW-1185">Reference proteome</keyword>
<evidence type="ECO:0000313" key="4">
    <source>
        <dbReference type="Proteomes" id="UP000216524"/>
    </source>
</evidence>
<organism evidence="3 4">
    <name type="scientific">Bordetella genomosp. 6</name>
    <dbReference type="NCBI Taxonomy" id="463024"/>
    <lineage>
        <taxon>Bacteria</taxon>
        <taxon>Pseudomonadati</taxon>
        <taxon>Pseudomonadota</taxon>
        <taxon>Betaproteobacteria</taxon>
        <taxon>Burkholderiales</taxon>
        <taxon>Alcaligenaceae</taxon>
        <taxon>Bordetella</taxon>
    </lineage>
</organism>
<dbReference type="PIRSF" id="PIRSF017082">
    <property type="entry name" value="YflP"/>
    <property type="match status" value="1"/>
</dbReference>
<feature type="chain" id="PRO_5045893826" evidence="2">
    <location>
        <begin position="27"/>
        <end position="322"/>
    </location>
</feature>
<dbReference type="Gene3D" id="3.40.190.150">
    <property type="entry name" value="Bordetella uptake gene, domain 1"/>
    <property type="match status" value="1"/>
</dbReference>
<dbReference type="InterPro" id="IPR005064">
    <property type="entry name" value="BUG"/>
</dbReference>
<comment type="caution">
    <text evidence="3">The sequence shown here is derived from an EMBL/GenBank/DDBJ whole genome shotgun (WGS) entry which is preliminary data.</text>
</comment>
<dbReference type="PANTHER" id="PTHR42928:SF5">
    <property type="entry name" value="BLR1237 PROTEIN"/>
    <property type="match status" value="1"/>
</dbReference>
<evidence type="ECO:0000256" key="1">
    <source>
        <dbReference type="ARBA" id="ARBA00006987"/>
    </source>
</evidence>
<dbReference type="Pfam" id="PF03401">
    <property type="entry name" value="TctC"/>
    <property type="match status" value="1"/>
</dbReference>
<dbReference type="PROSITE" id="PS51257">
    <property type="entry name" value="PROKAR_LIPOPROTEIN"/>
    <property type="match status" value="1"/>
</dbReference>
<dbReference type="CDD" id="cd07012">
    <property type="entry name" value="PBP2_Bug_TTT"/>
    <property type="match status" value="1"/>
</dbReference>
<evidence type="ECO:0000313" key="3">
    <source>
        <dbReference type="EMBL" id="OZI69895.1"/>
    </source>
</evidence>
<dbReference type="Proteomes" id="UP000216524">
    <property type="component" value="Unassembled WGS sequence"/>
</dbReference>
<proteinExistence type="inferred from homology"/>
<sequence>MNLYRKLGAALAALAGAACVAGAAQAADFPNRTLRIVVPYQPGGSTDIVVRKFAELAAPELGQSIIIENKGGAGATMGARALATAAPDGYTLAILPSPVFRMPHIQNVGYDPTRDFTYVMMLSGYTLGVAVAADSPYKTWGEFIAYAKAHPGDVAYGTASVGSASNVMMEDIAARNGVSWRHVPYKGESDVIQGVMGGQLTAYAGSTTVMPMVQSGKMRMLVTWGGHRSAQFPDVPSLNELDGTPAVYAPFGIAAPKGLPADVRKTLHDTFKRVAQSDAFKEVLTQYGQELVYMDGEAYAAYAAEQFEAEKAIVKKLGLAGN</sequence>
<dbReference type="EMBL" id="NEVV01000007">
    <property type="protein sequence ID" value="OZI69895.1"/>
    <property type="molecule type" value="Genomic_DNA"/>
</dbReference>
<protein>
    <submittedName>
        <fullName evidence="3">ABC transporter substrate-binding protein</fullName>
    </submittedName>
</protein>
<gene>
    <name evidence="3" type="ORF">CAL23_20130</name>
</gene>
<accession>A0ABX4F6L7</accession>
<dbReference type="RefSeq" id="WP_033466816.1">
    <property type="nucleotide sequence ID" value="NZ_NEVV01000007.1"/>
</dbReference>